<dbReference type="InterPro" id="IPR007276">
    <property type="entry name" value="Nop14"/>
</dbReference>
<gene>
    <name evidence="7" type="ORF">RDWZM_002474</name>
</gene>
<name>A0A9Q0RRK8_BLOTA</name>
<dbReference type="AlphaFoldDB" id="A0A9Q0RRK8"/>
<keyword evidence="5" id="KW-0539">Nucleus</keyword>
<comment type="similarity">
    <text evidence="2">Belongs to the NOP14 family.</text>
</comment>
<reference evidence="7" key="1">
    <citation type="submission" date="2022-12" db="EMBL/GenBank/DDBJ databases">
        <title>Genome assemblies of Blomia tropicalis.</title>
        <authorList>
            <person name="Cui Y."/>
        </authorList>
    </citation>
    <scope>NUCLEOTIDE SEQUENCE</scope>
    <source>
        <tissue evidence="7">Adult mites</tissue>
    </source>
</reference>
<dbReference type="EMBL" id="JAPWDV010000001">
    <property type="protein sequence ID" value="KAJ6223929.1"/>
    <property type="molecule type" value="Genomic_DNA"/>
</dbReference>
<organism evidence="7 8">
    <name type="scientific">Blomia tropicalis</name>
    <name type="common">Mite</name>
    <dbReference type="NCBI Taxonomy" id="40697"/>
    <lineage>
        <taxon>Eukaryota</taxon>
        <taxon>Metazoa</taxon>
        <taxon>Ecdysozoa</taxon>
        <taxon>Arthropoda</taxon>
        <taxon>Chelicerata</taxon>
        <taxon>Arachnida</taxon>
        <taxon>Acari</taxon>
        <taxon>Acariformes</taxon>
        <taxon>Sarcoptiformes</taxon>
        <taxon>Astigmata</taxon>
        <taxon>Glycyphagoidea</taxon>
        <taxon>Echimyopodidae</taxon>
        <taxon>Blomia</taxon>
    </lineage>
</organism>
<proteinExistence type="inferred from homology"/>
<dbReference type="PANTHER" id="PTHR23183">
    <property type="entry name" value="NOP14"/>
    <property type="match status" value="1"/>
</dbReference>
<evidence type="ECO:0000256" key="5">
    <source>
        <dbReference type="ARBA" id="ARBA00023242"/>
    </source>
</evidence>
<dbReference type="PANTHER" id="PTHR23183:SF0">
    <property type="entry name" value="NUCLEOLAR PROTEIN 14"/>
    <property type="match status" value="1"/>
</dbReference>
<evidence type="ECO:0000256" key="4">
    <source>
        <dbReference type="ARBA" id="ARBA00022552"/>
    </source>
</evidence>
<dbReference type="GO" id="GO:0030692">
    <property type="term" value="C:Noc4p-Nop14p complex"/>
    <property type="evidence" value="ECO:0007669"/>
    <property type="project" value="TreeGrafter"/>
</dbReference>
<dbReference type="GO" id="GO:0032040">
    <property type="term" value="C:small-subunit processome"/>
    <property type="evidence" value="ECO:0007669"/>
    <property type="project" value="InterPro"/>
</dbReference>
<keyword evidence="4" id="KW-0698">rRNA processing</keyword>
<comment type="subcellular location">
    <subcellularLocation>
        <location evidence="1">Nucleus</location>
        <location evidence="1">Nucleolus</location>
    </subcellularLocation>
</comment>
<evidence type="ECO:0000256" key="1">
    <source>
        <dbReference type="ARBA" id="ARBA00004604"/>
    </source>
</evidence>
<evidence type="ECO:0000313" key="8">
    <source>
        <dbReference type="Proteomes" id="UP001142055"/>
    </source>
</evidence>
<protein>
    <recommendedName>
        <fullName evidence="9">Nucleolar protein 14</fullName>
    </recommendedName>
</protein>
<evidence type="ECO:0000313" key="7">
    <source>
        <dbReference type="EMBL" id="KAJ6223929.1"/>
    </source>
</evidence>
<keyword evidence="3" id="KW-0690">Ribosome biogenesis</keyword>
<evidence type="ECO:0008006" key="9">
    <source>
        <dbReference type="Google" id="ProtNLM"/>
    </source>
</evidence>
<keyword evidence="8" id="KW-1185">Reference proteome</keyword>
<comment type="caution">
    <text evidence="7">The sequence shown here is derived from an EMBL/GenBank/DDBJ whole genome shotgun (WGS) entry which is preliminary data.</text>
</comment>
<dbReference type="Pfam" id="PF04147">
    <property type="entry name" value="Nop14"/>
    <property type="match status" value="2"/>
</dbReference>
<evidence type="ECO:0000256" key="3">
    <source>
        <dbReference type="ARBA" id="ARBA00022517"/>
    </source>
</evidence>
<dbReference type="Proteomes" id="UP001142055">
    <property type="component" value="Chromosome 1"/>
</dbReference>
<comment type="function">
    <text evidence="6">Involved in nucleolar processing of pre-18S ribosomal RNA. Has a role in the nuclear export of 40S pre-ribosomal subunit to the cytoplasm.</text>
</comment>
<accession>A0A9Q0RRK8</accession>
<sequence length="613" mass="71728">MTGRKKLRNNVRVKLELKKREESVRKNETNPFELKRNKIKHQILGRKIAKNELGKPLLNRSRAYQKRSQTLLEEYRNKHKGGKGVQDFRTAGKEDRVISKYKESQEKINFNRGEHIELTHKGKPLEDFIDDRLSSDDEDIDIFNRDDFVERTHFGGGVDGAPRSSREVLQDIMSEKHKIKMEKEEAIQLTEKLDTQWTELKSLLKHKGGRDSHHKSENRDDYDTLLSQLMFEGKKSTTQENSTHSDKVTEVDKSKTELSVDGQFREKLEMIGSTNDIEIVMKLLKEAVALLPNVTRKSFDLLKERLLNLTKLSNIRLTPKELSIFVCCSYYKQLQTVLHLLVTKTINRLKYSNFLDVAVALFLLNILLHTVEEGKLYPEMFINVHNLVRLCMPDERVQLTRFNRLQYETESILSVRFYADIENISMSEQYRVNPSSLFSNIFRSTTQPLDQKLVSYSLSIQVIQLVIALFDKYSKMTIIGQLMALIDRDISVLSKIEHVPDEMKSLLKKYNERFVTKPSSMIINRILPKPIIMPMLEPKFDETSGRKCKDNPRLLTRKFKREMKGAQREIRKDASFLRDTYLKEVNKKDRARKQKVNEILRDLSVQQGLYKKK</sequence>
<evidence type="ECO:0000256" key="6">
    <source>
        <dbReference type="ARBA" id="ARBA00024695"/>
    </source>
</evidence>
<evidence type="ECO:0000256" key="2">
    <source>
        <dbReference type="ARBA" id="ARBA00007466"/>
    </source>
</evidence>
<dbReference type="GO" id="GO:0030490">
    <property type="term" value="P:maturation of SSU-rRNA"/>
    <property type="evidence" value="ECO:0007669"/>
    <property type="project" value="TreeGrafter"/>
</dbReference>
<dbReference type="OMA" id="TLAKCHI"/>